<gene>
    <name evidence="13" type="ORF">AMATHDRAFT_61735</name>
</gene>
<organism evidence="13 14">
    <name type="scientific">Amanita thiersii Skay4041</name>
    <dbReference type="NCBI Taxonomy" id="703135"/>
    <lineage>
        <taxon>Eukaryota</taxon>
        <taxon>Fungi</taxon>
        <taxon>Dikarya</taxon>
        <taxon>Basidiomycota</taxon>
        <taxon>Agaricomycotina</taxon>
        <taxon>Agaricomycetes</taxon>
        <taxon>Agaricomycetidae</taxon>
        <taxon>Agaricales</taxon>
        <taxon>Pluteineae</taxon>
        <taxon>Amanitaceae</taxon>
        <taxon>Amanita</taxon>
    </lineage>
</organism>
<evidence type="ECO:0000256" key="5">
    <source>
        <dbReference type="ARBA" id="ARBA00022946"/>
    </source>
</evidence>
<keyword evidence="7" id="KW-0496">Mitochondrion</keyword>
<dbReference type="InterPro" id="IPR011249">
    <property type="entry name" value="Metalloenz_LuxS/M16"/>
</dbReference>
<reference evidence="13 14" key="1">
    <citation type="submission" date="2014-02" db="EMBL/GenBank/DDBJ databases">
        <title>Transposable element dynamics among asymbiotic and ectomycorrhizal Amanita fungi.</title>
        <authorList>
            <consortium name="DOE Joint Genome Institute"/>
            <person name="Hess J."/>
            <person name="Skrede I."/>
            <person name="Wolfe B."/>
            <person name="LaButti K."/>
            <person name="Ohm R.A."/>
            <person name="Grigoriev I.V."/>
            <person name="Pringle A."/>
        </authorList>
    </citation>
    <scope>NUCLEOTIDE SEQUENCE [LARGE SCALE GENOMIC DNA]</scope>
    <source>
        <strain evidence="13 14">SKay4041</strain>
    </source>
</reference>
<evidence type="ECO:0000259" key="12">
    <source>
        <dbReference type="Pfam" id="PF05193"/>
    </source>
</evidence>
<sequence length="424" mass="44277">MLPARASTLRNFHRVARSFATVADTAGVRVASVDHGQPTSSVTILVKAGSRFQPKAGLAHSLKNFAFKSTAKRSALGIVRESELYGGVLSSNLTREHLALTAEFMRGDEQFFVDVLSSFITSAKYTRHEYEEYVRPLVKAEAEAAVFDPSTQAIEHAHALAFRSGLGSSLFAPTHNTITVEDIKLYATSVFTKDNLVVLGTGIDQTTLSKLVERAFASTSSATSSSQASKYYGGETRVESLSSPQTVFIGFGTTGAPSADVAALAAHLSPTPSVKWSQGTSPIAASIPKDSSVQTIHLPYSDATLFGLLVQGATPASVKEAGKVAVQALKSATSGIKAEELQRAVAKAKFSTATNLDGRFGLVSVLGPKILGGADASVETSLSSFNGVSASSVSKTASTMLSGKPTFVAVGEIGSLPHADELGL</sequence>
<evidence type="ECO:0000256" key="9">
    <source>
        <dbReference type="ARBA" id="ARBA00038146"/>
    </source>
</evidence>
<evidence type="ECO:0000256" key="7">
    <source>
        <dbReference type="ARBA" id="ARBA00023128"/>
    </source>
</evidence>
<dbReference type="Pfam" id="PF00675">
    <property type="entry name" value="Peptidase_M16"/>
    <property type="match status" value="1"/>
</dbReference>
<dbReference type="PANTHER" id="PTHR11851:SF209">
    <property type="entry name" value="CYTOCHROME B-C1 COMPLEX SUBUNIT 2, MITOCHONDRIAL"/>
    <property type="match status" value="1"/>
</dbReference>
<protein>
    <recommendedName>
        <fullName evidence="10">Cytochrome b-c1 complex subunit 2, mitochondrial</fullName>
    </recommendedName>
</protein>
<dbReference type="Proteomes" id="UP000242287">
    <property type="component" value="Unassembled WGS sequence"/>
</dbReference>
<evidence type="ECO:0000256" key="4">
    <source>
        <dbReference type="ARBA" id="ARBA00022792"/>
    </source>
</evidence>
<dbReference type="GO" id="GO:0005743">
    <property type="term" value="C:mitochondrial inner membrane"/>
    <property type="evidence" value="ECO:0007669"/>
    <property type="project" value="UniProtKB-SubCell"/>
</dbReference>
<feature type="domain" description="Peptidase M16 N-terminal" evidence="11">
    <location>
        <begin position="29"/>
        <end position="173"/>
    </location>
</feature>
<dbReference type="OrthoDB" id="6369905at2759"/>
<evidence type="ECO:0000256" key="3">
    <source>
        <dbReference type="ARBA" id="ARBA00022660"/>
    </source>
</evidence>
<proteinExistence type="inferred from homology"/>
<dbReference type="SUPFAM" id="SSF63411">
    <property type="entry name" value="LuxS/MPP-like metallohydrolase"/>
    <property type="match status" value="2"/>
</dbReference>
<evidence type="ECO:0000313" key="13">
    <source>
        <dbReference type="EMBL" id="PFH50097.1"/>
    </source>
</evidence>
<keyword evidence="4" id="KW-0999">Mitochondrion inner membrane</keyword>
<dbReference type="AlphaFoldDB" id="A0A2A9NPA9"/>
<keyword evidence="8" id="KW-0472">Membrane</keyword>
<evidence type="ECO:0000313" key="14">
    <source>
        <dbReference type="Proteomes" id="UP000242287"/>
    </source>
</evidence>
<comment type="subcellular location">
    <subcellularLocation>
        <location evidence="1">Mitochondrion inner membrane</location>
        <topology evidence="1">Peripheral membrane protein</topology>
        <orientation evidence="1">Matrix side</orientation>
    </subcellularLocation>
</comment>
<keyword evidence="6" id="KW-0249">Electron transport</keyword>
<evidence type="ECO:0000256" key="2">
    <source>
        <dbReference type="ARBA" id="ARBA00022448"/>
    </source>
</evidence>
<evidence type="ECO:0000256" key="1">
    <source>
        <dbReference type="ARBA" id="ARBA00004443"/>
    </source>
</evidence>
<dbReference type="FunFam" id="3.30.830.10:FF:000021">
    <property type="entry name" value="Cytochrome b-c1 complex subunit 2"/>
    <property type="match status" value="1"/>
</dbReference>
<dbReference type="Gene3D" id="3.30.830.10">
    <property type="entry name" value="Metalloenzyme, LuxS/M16 peptidase-like"/>
    <property type="match status" value="2"/>
</dbReference>
<keyword evidence="5" id="KW-0809">Transit peptide</keyword>
<keyword evidence="3" id="KW-0679">Respiratory chain</keyword>
<keyword evidence="2" id="KW-0813">Transport</keyword>
<dbReference type="InterPro" id="IPR011765">
    <property type="entry name" value="Pept_M16_N"/>
</dbReference>
<comment type="similarity">
    <text evidence="9">Belongs to the peptidase M16 family. UQCRC2/QCR2 subfamily.</text>
</comment>
<dbReference type="Pfam" id="PF05193">
    <property type="entry name" value="Peptidase_M16_C"/>
    <property type="match status" value="1"/>
</dbReference>
<name>A0A2A9NPA9_9AGAR</name>
<dbReference type="EMBL" id="KZ302011">
    <property type="protein sequence ID" value="PFH50097.1"/>
    <property type="molecule type" value="Genomic_DNA"/>
</dbReference>
<keyword evidence="14" id="KW-1185">Reference proteome</keyword>
<dbReference type="GO" id="GO:0046872">
    <property type="term" value="F:metal ion binding"/>
    <property type="evidence" value="ECO:0007669"/>
    <property type="project" value="InterPro"/>
</dbReference>
<feature type="domain" description="Peptidase M16 C-terminal" evidence="12">
    <location>
        <begin position="177"/>
        <end position="346"/>
    </location>
</feature>
<evidence type="ECO:0000256" key="8">
    <source>
        <dbReference type="ARBA" id="ARBA00023136"/>
    </source>
</evidence>
<dbReference type="PANTHER" id="PTHR11851">
    <property type="entry name" value="METALLOPROTEASE"/>
    <property type="match status" value="1"/>
</dbReference>
<dbReference type="InterPro" id="IPR050361">
    <property type="entry name" value="MPP/UQCRC_Complex"/>
</dbReference>
<dbReference type="FunFam" id="3.30.830.10:FF:000039">
    <property type="entry name" value="Ubiquinol-cytochrome c reductase core subunit 2"/>
    <property type="match status" value="1"/>
</dbReference>
<evidence type="ECO:0000256" key="6">
    <source>
        <dbReference type="ARBA" id="ARBA00022982"/>
    </source>
</evidence>
<dbReference type="InterPro" id="IPR007863">
    <property type="entry name" value="Peptidase_M16_C"/>
</dbReference>
<accession>A0A2A9NPA9</accession>
<evidence type="ECO:0000256" key="10">
    <source>
        <dbReference type="ARBA" id="ARBA00040751"/>
    </source>
</evidence>
<dbReference type="STRING" id="703135.A0A2A9NPA9"/>
<evidence type="ECO:0000259" key="11">
    <source>
        <dbReference type="Pfam" id="PF00675"/>
    </source>
</evidence>